<accession>A0ABN1K9I1</accession>
<comment type="caution">
    <text evidence="4">The sequence shown here is derived from an EMBL/GenBank/DDBJ whole genome shotgun (WGS) entry which is preliminary data.</text>
</comment>
<evidence type="ECO:0000259" key="3">
    <source>
        <dbReference type="Pfam" id="PF14213"/>
    </source>
</evidence>
<dbReference type="RefSeq" id="WP_141285823.1">
    <property type="nucleotide sequence ID" value="NZ_BAAAEW010000026.1"/>
</dbReference>
<feature type="domain" description="Histidine kinase/HSP90-like ATPase" evidence="2">
    <location>
        <begin position="84"/>
        <end position="196"/>
    </location>
</feature>
<name>A0ABN1K9I1_9BURK</name>
<dbReference type="SUPFAM" id="SSF55874">
    <property type="entry name" value="ATPase domain of HSP90 chaperone/DNA topoisomerase II/histidine kinase"/>
    <property type="match status" value="1"/>
</dbReference>
<evidence type="ECO:0000259" key="1">
    <source>
        <dbReference type="Pfam" id="PF09339"/>
    </source>
</evidence>
<gene>
    <name evidence="4" type="ORF">GCM10009107_40550</name>
</gene>
<dbReference type="InterPro" id="IPR036890">
    <property type="entry name" value="HATPase_C_sf"/>
</dbReference>
<dbReference type="InterPro" id="IPR005471">
    <property type="entry name" value="Tscrpt_reg_IclR_N"/>
</dbReference>
<dbReference type="Pfam" id="PF13581">
    <property type="entry name" value="HATPase_c_2"/>
    <property type="match status" value="1"/>
</dbReference>
<dbReference type="Pfam" id="PF09339">
    <property type="entry name" value="HTH_IclR"/>
    <property type="match status" value="1"/>
</dbReference>
<proteinExistence type="predicted"/>
<protein>
    <submittedName>
        <fullName evidence="4">DUF4325 domain-containing protein</fullName>
    </submittedName>
</protein>
<dbReference type="InterPro" id="IPR025474">
    <property type="entry name" value="DUF4325"/>
</dbReference>
<evidence type="ECO:0000313" key="5">
    <source>
        <dbReference type="Proteomes" id="UP001500279"/>
    </source>
</evidence>
<sequence>MARTDLASATTWITSLVQRHPSGLAQAVAARAGCSLAKARRLVHQLTELGWLKRSGPLNRPQFEAGPMRQIVQRYPLQGLDEDRPWARDFAPHFSLPAHVREMMQHAFTELLNNAIDHSEGTQVAISLRQTNNHAQLLVSDDGRGLFDKIREGFDIEDPAAAMLELSKGKLTSSPQRHTGRGLFFTSRLADVFDLHANSHAFQHREWRESHWVQGKAMRQSGSAVYLAIALDTSRTLEQVMRSASLDGESYGFERTTLPLRLLTGEHVALESRSQARRVAARLGQFKQAELDFSGVERIGQGFADELFRVFARDQQQVELQIRNASRNVAAMIAAVQAS</sequence>
<dbReference type="InterPro" id="IPR003594">
    <property type="entry name" value="HATPase_dom"/>
</dbReference>
<dbReference type="Proteomes" id="UP001500279">
    <property type="component" value="Unassembled WGS sequence"/>
</dbReference>
<evidence type="ECO:0000313" key="4">
    <source>
        <dbReference type="EMBL" id="GAA0759266.1"/>
    </source>
</evidence>
<dbReference type="EMBL" id="BAAAEW010000026">
    <property type="protein sequence ID" value="GAA0759266.1"/>
    <property type="molecule type" value="Genomic_DNA"/>
</dbReference>
<feature type="domain" description="HTH iclR-type" evidence="1">
    <location>
        <begin position="17"/>
        <end position="54"/>
    </location>
</feature>
<feature type="domain" description="DUF4325" evidence="3">
    <location>
        <begin position="276"/>
        <end position="329"/>
    </location>
</feature>
<keyword evidence="5" id="KW-1185">Reference proteome</keyword>
<reference evidence="4 5" key="1">
    <citation type="journal article" date="2019" name="Int. J. Syst. Evol. Microbiol.">
        <title>The Global Catalogue of Microorganisms (GCM) 10K type strain sequencing project: providing services to taxonomists for standard genome sequencing and annotation.</title>
        <authorList>
            <consortium name="The Broad Institute Genomics Platform"/>
            <consortium name="The Broad Institute Genome Sequencing Center for Infectious Disease"/>
            <person name="Wu L."/>
            <person name="Ma J."/>
        </authorList>
    </citation>
    <scope>NUCLEOTIDE SEQUENCE [LARGE SCALE GENOMIC DNA]</scope>
    <source>
        <strain evidence="4 5">JCM 15503</strain>
    </source>
</reference>
<evidence type="ECO:0000259" key="2">
    <source>
        <dbReference type="Pfam" id="PF13581"/>
    </source>
</evidence>
<organism evidence="4 5">
    <name type="scientific">Ideonella azotifigens</name>
    <dbReference type="NCBI Taxonomy" id="513160"/>
    <lineage>
        <taxon>Bacteria</taxon>
        <taxon>Pseudomonadati</taxon>
        <taxon>Pseudomonadota</taxon>
        <taxon>Betaproteobacteria</taxon>
        <taxon>Burkholderiales</taxon>
        <taxon>Sphaerotilaceae</taxon>
        <taxon>Ideonella</taxon>
    </lineage>
</organism>
<dbReference type="Gene3D" id="3.30.565.10">
    <property type="entry name" value="Histidine kinase-like ATPase, C-terminal domain"/>
    <property type="match status" value="1"/>
</dbReference>
<dbReference type="Pfam" id="PF14213">
    <property type="entry name" value="DUF4325"/>
    <property type="match status" value="1"/>
</dbReference>